<accession>A0A7G9GK25</accession>
<dbReference type="KEGG" id="ehn:H9Q80_12910"/>
<name>A0A7G9GK25_9FIRM</name>
<reference evidence="1 2" key="1">
    <citation type="submission" date="2020-08" db="EMBL/GenBank/DDBJ databases">
        <authorList>
            <person name="Liu C."/>
            <person name="Sun Q."/>
        </authorList>
    </citation>
    <scope>NUCLEOTIDE SEQUENCE [LARGE SCALE GENOMIC DNA]</scope>
    <source>
        <strain evidence="1 2">NSJ-61</strain>
    </source>
</reference>
<keyword evidence="2" id="KW-1185">Reference proteome</keyword>
<sequence length="70" mass="8331">MIKTIIFEIKERYKIPCIIEDALYENDCLENKFMEVVSLKQGLHEVYMSLQVINHFPMFLTESTCRRSSI</sequence>
<gene>
    <name evidence="1" type="ORF">H9Q80_12910</name>
</gene>
<dbReference type="RefSeq" id="WP_117451563.1">
    <property type="nucleotide sequence ID" value="NZ_CP060636.1"/>
</dbReference>
<dbReference type="Proteomes" id="UP000515856">
    <property type="component" value="Chromosome"/>
</dbReference>
<organism evidence="1 2">
    <name type="scientific">[Eubacterium] hominis</name>
    <dbReference type="NCBI Taxonomy" id="2764325"/>
    <lineage>
        <taxon>Bacteria</taxon>
        <taxon>Bacillati</taxon>
        <taxon>Bacillota</taxon>
        <taxon>Erysipelotrichia</taxon>
        <taxon>Erysipelotrichales</taxon>
        <taxon>Erysipelotrichaceae</taxon>
        <taxon>Amedibacillus</taxon>
    </lineage>
</organism>
<dbReference type="EMBL" id="CP060636">
    <property type="protein sequence ID" value="QNM11157.1"/>
    <property type="molecule type" value="Genomic_DNA"/>
</dbReference>
<proteinExistence type="predicted"/>
<dbReference type="AlphaFoldDB" id="A0A7G9GK25"/>
<evidence type="ECO:0000313" key="1">
    <source>
        <dbReference type="EMBL" id="QNM11157.1"/>
    </source>
</evidence>
<evidence type="ECO:0000313" key="2">
    <source>
        <dbReference type="Proteomes" id="UP000515856"/>
    </source>
</evidence>
<protein>
    <submittedName>
        <fullName evidence="1">Uncharacterized protein</fullName>
    </submittedName>
</protein>